<dbReference type="Proteomes" id="UP000291613">
    <property type="component" value="Unassembled WGS sequence"/>
</dbReference>
<evidence type="ECO:0000259" key="2">
    <source>
        <dbReference type="Pfam" id="PF09832"/>
    </source>
</evidence>
<dbReference type="EMBL" id="SIUB01000012">
    <property type="protein sequence ID" value="TBN47014.1"/>
    <property type="molecule type" value="Genomic_DNA"/>
</dbReference>
<dbReference type="Pfam" id="PF09832">
    <property type="entry name" value="DUF2059"/>
    <property type="match status" value="1"/>
</dbReference>
<evidence type="ECO:0000313" key="4">
    <source>
        <dbReference type="Proteomes" id="UP000291613"/>
    </source>
</evidence>
<protein>
    <submittedName>
        <fullName evidence="3">DUF2059 domain-containing protein</fullName>
    </submittedName>
</protein>
<gene>
    <name evidence="3" type="ORF">EYR15_16535</name>
</gene>
<accession>A0A4Q9GB01</accession>
<dbReference type="InterPro" id="IPR018637">
    <property type="entry name" value="DUF2059"/>
</dbReference>
<dbReference type="OrthoDB" id="7995337at2"/>
<proteinExistence type="predicted"/>
<feature type="signal peptide" evidence="1">
    <location>
        <begin position="1"/>
        <end position="20"/>
    </location>
</feature>
<sequence length="161" mass="17020">MRLGFVVTALSLLVAPAAYAQQPADPAALEAAKAVVAKMQGDRTALFASMADPMVGYVQQAGVPDREKANAVVREVVLPLMSDHYDELLAITAQSFAQALNPADLHAISAFYDTPAGRALLKAQPQLAQAQVNGISQWMARLAPELQAKVAATAKAHGWTK</sequence>
<reference evidence="3 4" key="1">
    <citation type="submission" date="2019-02" db="EMBL/GenBank/DDBJ databases">
        <title>Hansschlegelia quercus sp. nov., a novel methylotrophic bacterium from buds of oak (Quercus robur L.).</title>
        <authorList>
            <person name="Agafonova N.V."/>
            <person name="Kaparullina E.N."/>
            <person name="Grouzdev D.S."/>
            <person name="Doronina N.V."/>
        </authorList>
    </citation>
    <scope>NUCLEOTIDE SEQUENCE [LARGE SCALE GENOMIC DNA]</scope>
    <source>
        <strain evidence="3 4">Dub</strain>
    </source>
</reference>
<evidence type="ECO:0000256" key="1">
    <source>
        <dbReference type="SAM" id="SignalP"/>
    </source>
</evidence>
<feature type="domain" description="DUF2059" evidence="2">
    <location>
        <begin position="87"/>
        <end position="145"/>
    </location>
</feature>
<keyword evidence="4" id="KW-1185">Reference proteome</keyword>
<keyword evidence="1" id="KW-0732">Signal</keyword>
<feature type="chain" id="PRO_5020457457" evidence="1">
    <location>
        <begin position="21"/>
        <end position="161"/>
    </location>
</feature>
<comment type="caution">
    <text evidence="3">The sequence shown here is derived from an EMBL/GenBank/DDBJ whole genome shotgun (WGS) entry which is preliminary data.</text>
</comment>
<evidence type="ECO:0000313" key="3">
    <source>
        <dbReference type="EMBL" id="TBN47014.1"/>
    </source>
</evidence>
<organism evidence="3 4">
    <name type="scientific">Hansschlegelia quercus</name>
    <dbReference type="NCBI Taxonomy" id="2528245"/>
    <lineage>
        <taxon>Bacteria</taxon>
        <taxon>Pseudomonadati</taxon>
        <taxon>Pseudomonadota</taxon>
        <taxon>Alphaproteobacteria</taxon>
        <taxon>Hyphomicrobiales</taxon>
        <taxon>Methylopilaceae</taxon>
        <taxon>Hansschlegelia</taxon>
    </lineage>
</organism>
<dbReference type="AlphaFoldDB" id="A0A4Q9GB01"/>
<name>A0A4Q9GB01_9HYPH</name>